<protein>
    <submittedName>
        <fullName evidence="2">Uncharacterized protein</fullName>
    </submittedName>
</protein>
<gene>
    <name evidence="2" type="ORF">ACFFX0_16165</name>
</gene>
<proteinExistence type="predicted"/>
<dbReference type="Proteomes" id="UP001589575">
    <property type="component" value="Unassembled WGS sequence"/>
</dbReference>
<organism evidence="2 3">
    <name type="scientific">Citricoccus parietis</name>
    <dbReference type="NCBI Taxonomy" id="592307"/>
    <lineage>
        <taxon>Bacteria</taxon>
        <taxon>Bacillati</taxon>
        <taxon>Actinomycetota</taxon>
        <taxon>Actinomycetes</taxon>
        <taxon>Micrococcales</taxon>
        <taxon>Micrococcaceae</taxon>
        <taxon>Citricoccus</taxon>
    </lineage>
</organism>
<evidence type="ECO:0000313" key="3">
    <source>
        <dbReference type="Proteomes" id="UP001589575"/>
    </source>
</evidence>
<reference evidence="2 3" key="1">
    <citation type="submission" date="2024-09" db="EMBL/GenBank/DDBJ databases">
        <authorList>
            <person name="Sun Q."/>
            <person name="Mori K."/>
        </authorList>
    </citation>
    <scope>NUCLEOTIDE SEQUENCE [LARGE SCALE GENOMIC DNA]</scope>
    <source>
        <strain evidence="2 3">CCM 7609</strain>
    </source>
</reference>
<evidence type="ECO:0000313" key="2">
    <source>
        <dbReference type="EMBL" id="MFB9072648.1"/>
    </source>
</evidence>
<keyword evidence="3" id="KW-1185">Reference proteome</keyword>
<accession>A0ABV5G138</accession>
<name>A0ABV5G138_9MICC</name>
<dbReference type="EMBL" id="JBHMFI010000001">
    <property type="protein sequence ID" value="MFB9072648.1"/>
    <property type="molecule type" value="Genomic_DNA"/>
</dbReference>
<comment type="caution">
    <text evidence="2">The sequence shown here is derived from an EMBL/GenBank/DDBJ whole genome shotgun (WGS) entry which is preliminary data.</text>
</comment>
<evidence type="ECO:0000256" key="1">
    <source>
        <dbReference type="SAM" id="MobiDB-lite"/>
    </source>
</evidence>
<sequence>MSPATASVATDHRIRRGRSPVAASGWPTAGSLTAGVSDPAPGAASADRMGSAAVSGWGRPAGRASAGCPPEGCPALSGVVGPVPVMACSWGWGCR</sequence>
<feature type="region of interest" description="Disordered" evidence="1">
    <location>
        <begin position="1"/>
        <end position="68"/>
    </location>
</feature>